<dbReference type="KEGG" id="tap:GZ22_04265"/>
<dbReference type="GO" id="GO:0015226">
    <property type="term" value="F:carnitine transmembrane transporter activity"/>
    <property type="evidence" value="ECO:0007669"/>
    <property type="project" value="TreeGrafter"/>
</dbReference>
<sequence length="296" mass="32435">MRKLKHSIAAIGLSSLLVAAGCSNDDSNGDDFSENVNYTISGIESGAGIMQAADRALDEYDSLEGWTLLPSSTGPMAIALDNAIRDEDPIIITGWTPHWMFAKYDLKYLEDPKKALGETEHISTMAREGLEKDNPDAYKLLDQFKWSVEEIESVMLEASEEGDPEAAARNWIEDNPDRVAEWTNGVAEGNGQEISLTYTEQDTELASTNVLKHVFEDLGYEVTITPVDIAIMWQSVATGEADATLGGWLPTTHGDLYNEYKDQLVDLGANLEGAKLGLVVPSYVEADSIEDLKPKE</sequence>
<feature type="domain" description="ABC-type glycine betaine transport system substrate-binding" evidence="6">
    <location>
        <begin position="193"/>
        <end position="294"/>
    </location>
</feature>
<dbReference type="Proteomes" id="UP000199735">
    <property type="component" value="Unassembled WGS sequence"/>
</dbReference>
<evidence type="ECO:0000256" key="3">
    <source>
        <dbReference type="ARBA" id="ARBA00022475"/>
    </source>
</evidence>
<dbReference type="Gene3D" id="3.40.190.100">
    <property type="entry name" value="Glycine betaine-binding periplasmic protein, domain 2"/>
    <property type="match status" value="1"/>
</dbReference>
<dbReference type="PANTHER" id="PTHR47737">
    <property type="entry name" value="GLYCINE BETAINE/PROLINE BETAINE TRANSPORT SYSTEM PERMEASE PROTEIN PROW"/>
    <property type="match status" value="1"/>
</dbReference>
<dbReference type="AlphaFoldDB" id="A0A075LND9"/>
<evidence type="ECO:0000256" key="2">
    <source>
        <dbReference type="ARBA" id="ARBA00022448"/>
    </source>
</evidence>
<dbReference type="PANTHER" id="PTHR47737:SF1">
    <property type="entry name" value="GLYCINE BETAINE_PROLINE BETAINE TRANSPORT SYSTEM PERMEASE PROTEIN PROW"/>
    <property type="match status" value="1"/>
</dbReference>
<dbReference type="GO" id="GO:0015871">
    <property type="term" value="P:choline transport"/>
    <property type="evidence" value="ECO:0007669"/>
    <property type="project" value="TreeGrafter"/>
</dbReference>
<dbReference type="SUPFAM" id="SSF53850">
    <property type="entry name" value="Periplasmic binding protein-like II"/>
    <property type="match status" value="2"/>
</dbReference>
<feature type="domain" description="ABC-type glycine betaine transport system substrate-binding" evidence="6">
    <location>
        <begin position="31"/>
        <end position="173"/>
    </location>
</feature>
<accession>A0AAX2EEF8</accession>
<dbReference type="RefSeq" id="WP_038558988.1">
    <property type="nucleotide sequence ID" value="NZ_CP008876.1"/>
</dbReference>
<gene>
    <name evidence="7" type="ORF">GZ22_04265</name>
    <name evidence="8" type="ORF">SAMN04489762_1490</name>
</gene>
<keyword evidence="5" id="KW-0732">Signal</keyword>
<reference evidence="8 10" key="2">
    <citation type="submission" date="2016-10" db="EMBL/GenBank/DDBJ databases">
        <authorList>
            <person name="Varghese N."/>
            <person name="Submissions S."/>
        </authorList>
    </citation>
    <scope>NUCLEOTIDE SEQUENCE [LARGE SCALE GENOMIC DNA]</scope>
    <source>
        <strain evidence="8 10">DSM 21619</strain>
    </source>
</reference>
<dbReference type="EMBL" id="CP008876">
    <property type="protein sequence ID" value="AIF65923.1"/>
    <property type="molecule type" value="Genomic_DNA"/>
</dbReference>
<dbReference type="Gene3D" id="3.10.105.10">
    <property type="entry name" value="Dipeptide-binding Protein, Domain 3"/>
    <property type="match status" value="1"/>
</dbReference>
<dbReference type="GO" id="GO:0005275">
    <property type="term" value="F:amine transmembrane transporter activity"/>
    <property type="evidence" value="ECO:0007669"/>
    <property type="project" value="TreeGrafter"/>
</dbReference>
<evidence type="ECO:0000313" key="10">
    <source>
        <dbReference type="Proteomes" id="UP000199735"/>
    </source>
</evidence>
<evidence type="ECO:0000313" key="8">
    <source>
        <dbReference type="EMBL" id="SEM95034.1"/>
    </source>
</evidence>
<evidence type="ECO:0000256" key="4">
    <source>
        <dbReference type="ARBA" id="ARBA00023136"/>
    </source>
</evidence>
<dbReference type="Pfam" id="PF04069">
    <property type="entry name" value="OpuAC"/>
    <property type="match status" value="2"/>
</dbReference>
<evidence type="ECO:0000259" key="6">
    <source>
        <dbReference type="Pfam" id="PF04069"/>
    </source>
</evidence>
<feature type="signal peptide" evidence="5">
    <location>
        <begin position="1"/>
        <end position="19"/>
    </location>
</feature>
<evidence type="ECO:0000256" key="1">
    <source>
        <dbReference type="ARBA" id="ARBA00004236"/>
    </source>
</evidence>
<protein>
    <submittedName>
        <fullName evidence="8">Glycine betaine/proline transport system substrate-binding protein</fullName>
    </submittedName>
    <submittedName>
        <fullName evidence="7">Glycine/betaine ABC transporter</fullName>
    </submittedName>
</protein>
<comment type="subcellular location">
    <subcellularLocation>
        <location evidence="1">Cell membrane</location>
    </subcellularLocation>
</comment>
<keyword evidence="4" id="KW-0472">Membrane</keyword>
<accession>A0A075LND9</accession>
<keyword evidence="3" id="KW-1003">Cell membrane</keyword>
<dbReference type="GO" id="GO:0043190">
    <property type="term" value="C:ATP-binding cassette (ABC) transporter complex"/>
    <property type="evidence" value="ECO:0007669"/>
    <property type="project" value="InterPro"/>
</dbReference>
<dbReference type="GeneID" id="34221787"/>
<proteinExistence type="predicted"/>
<dbReference type="PROSITE" id="PS51257">
    <property type="entry name" value="PROKAR_LIPOPROTEIN"/>
    <property type="match status" value="1"/>
</dbReference>
<name>A0A075LND9_9BACI</name>
<dbReference type="OrthoDB" id="9787902at2"/>
<evidence type="ECO:0000256" key="5">
    <source>
        <dbReference type="SAM" id="SignalP"/>
    </source>
</evidence>
<dbReference type="Proteomes" id="UP000027980">
    <property type="component" value="Chromosome"/>
</dbReference>
<feature type="chain" id="PRO_5039470314" evidence="5">
    <location>
        <begin position="20"/>
        <end position="296"/>
    </location>
</feature>
<evidence type="ECO:0000313" key="9">
    <source>
        <dbReference type="Proteomes" id="UP000027980"/>
    </source>
</evidence>
<evidence type="ECO:0000313" key="7">
    <source>
        <dbReference type="EMBL" id="AIF65923.1"/>
    </source>
</evidence>
<dbReference type="EMBL" id="FOCD01000001">
    <property type="protein sequence ID" value="SEM95034.1"/>
    <property type="molecule type" value="Genomic_DNA"/>
</dbReference>
<organism evidence="7 9">
    <name type="scientific">Terribacillus saccharophilus</name>
    <dbReference type="NCBI Taxonomy" id="361277"/>
    <lineage>
        <taxon>Bacteria</taxon>
        <taxon>Bacillati</taxon>
        <taxon>Bacillota</taxon>
        <taxon>Bacilli</taxon>
        <taxon>Bacillales</taxon>
        <taxon>Bacillaceae</taxon>
        <taxon>Terribacillus</taxon>
    </lineage>
</organism>
<keyword evidence="2" id="KW-0813">Transport</keyword>
<reference evidence="7 9" key="1">
    <citation type="submission" date="2014-07" db="EMBL/GenBank/DDBJ databases">
        <title>Complete genome sequence of a moderately halophilic bacterium Terribacillus aidingensis MP602, isolated from Cryptomeria fortunei in Tianmu mountain in China.</title>
        <authorList>
            <person name="Wang Y."/>
            <person name="Lu P."/>
            <person name="Zhang L."/>
        </authorList>
    </citation>
    <scope>NUCLEOTIDE SEQUENCE [LARGE SCALE GENOMIC DNA]</scope>
    <source>
        <strain evidence="7 9">MP602</strain>
    </source>
</reference>
<dbReference type="GO" id="GO:0031460">
    <property type="term" value="P:glycine betaine transport"/>
    <property type="evidence" value="ECO:0007669"/>
    <property type="project" value="TreeGrafter"/>
</dbReference>
<dbReference type="InterPro" id="IPR007210">
    <property type="entry name" value="ABC_Gly_betaine_transp_sub-bd"/>
</dbReference>
<dbReference type="HOGENOM" id="CLU_082654_0_0_9"/>